<dbReference type="KEGG" id="ehx:EMIHUDRAFT_229773"/>
<reference evidence="1" key="2">
    <citation type="submission" date="2024-10" db="UniProtKB">
        <authorList>
            <consortium name="EnsemblProtists"/>
        </authorList>
    </citation>
    <scope>IDENTIFICATION</scope>
</reference>
<dbReference type="PaxDb" id="2903-EOD33421"/>
<dbReference type="RefSeq" id="XP_005785850.1">
    <property type="nucleotide sequence ID" value="XM_005785793.1"/>
</dbReference>
<evidence type="ECO:0000313" key="1">
    <source>
        <dbReference type="EnsemblProtists" id="EOD33421"/>
    </source>
</evidence>
<dbReference type="EnsemblProtists" id="EOD33421">
    <property type="protein sequence ID" value="EOD33421"/>
    <property type="gene ID" value="EMIHUDRAFT_229773"/>
</dbReference>
<name>A0A0D3KCD6_EMIH1</name>
<dbReference type="AlphaFoldDB" id="A0A0D3KCD6"/>
<dbReference type="OMA" id="EYNIACA"/>
<protein>
    <submittedName>
        <fullName evidence="1">Uncharacterized protein</fullName>
    </submittedName>
</protein>
<reference evidence="2" key="1">
    <citation type="journal article" date="2013" name="Nature">
        <title>Pan genome of the phytoplankton Emiliania underpins its global distribution.</title>
        <authorList>
            <person name="Read B.A."/>
            <person name="Kegel J."/>
            <person name="Klute M.J."/>
            <person name="Kuo A."/>
            <person name="Lefebvre S.C."/>
            <person name="Maumus F."/>
            <person name="Mayer C."/>
            <person name="Miller J."/>
            <person name="Monier A."/>
            <person name="Salamov A."/>
            <person name="Young J."/>
            <person name="Aguilar M."/>
            <person name="Claverie J.M."/>
            <person name="Frickenhaus S."/>
            <person name="Gonzalez K."/>
            <person name="Herman E.K."/>
            <person name="Lin Y.C."/>
            <person name="Napier J."/>
            <person name="Ogata H."/>
            <person name="Sarno A.F."/>
            <person name="Shmutz J."/>
            <person name="Schroeder D."/>
            <person name="de Vargas C."/>
            <person name="Verret F."/>
            <person name="von Dassow P."/>
            <person name="Valentin K."/>
            <person name="Van de Peer Y."/>
            <person name="Wheeler G."/>
            <person name="Dacks J.B."/>
            <person name="Delwiche C.F."/>
            <person name="Dyhrman S.T."/>
            <person name="Glockner G."/>
            <person name="John U."/>
            <person name="Richards T."/>
            <person name="Worden A.Z."/>
            <person name="Zhang X."/>
            <person name="Grigoriev I.V."/>
            <person name="Allen A.E."/>
            <person name="Bidle K."/>
            <person name="Borodovsky M."/>
            <person name="Bowler C."/>
            <person name="Brownlee C."/>
            <person name="Cock J.M."/>
            <person name="Elias M."/>
            <person name="Gladyshev V.N."/>
            <person name="Groth M."/>
            <person name="Guda C."/>
            <person name="Hadaegh A."/>
            <person name="Iglesias-Rodriguez M.D."/>
            <person name="Jenkins J."/>
            <person name="Jones B.M."/>
            <person name="Lawson T."/>
            <person name="Leese F."/>
            <person name="Lindquist E."/>
            <person name="Lobanov A."/>
            <person name="Lomsadze A."/>
            <person name="Malik S.B."/>
            <person name="Marsh M.E."/>
            <person name="Mackinder L."/>
            <person name="Mock T."/>
            <person name="Mueller-Roeber B."/>
            <person name="Pagarete A."/>
            <person name="Parker M."/>
            <person name="Probert I."/>
            <person name="Quesneville H."/>
            <person name="Raines C."/>
            <person name="Rensing S.A."/>
            <person name="Riano-Pachon D.M."/>
            <person name="Richier S."/>
            <person name="Rokitta S."/>
            <person name="Shiraiwa Y."/>
            <person name="Soanes D.M."/>
            <person name="van der Giezen M."/>
            <person name="Wahlund T.M."/>
            <person name="Williams B."/>
            <person name="Wilson W."/>
            <person name="Wolfe G."/>
            <person name="Wurch L.L."/>
        </authorList>
    </citation>
    <scope>NUCLEOTIDE SEQUENCE</scope>
</reference>
<keyword evidence="2" id="KW-1185">Reference proteome</keyword>
<dbReference type="Proteomes" id="UP000013827">
    <property type="component" value="Unassembled WGS sequence"/>
</dbReference>
<sequence>MLALVASSASWVVGPSLTPHHERGFELYRAREYERAIRMFELAQTLPGAGVDYKRVKNAGQAGSATAPPNPREWGEARFATQQQKLIAQYNIACCCSAMGDGVRALEIVRAYLDQVAEPLDALNEMLVDDDLLPVREGLRGLREELKREGGGGLFAPLGKLNDSMRSLAESVGVEWK</sequence>
<organism evidence="1 2">
    <name type="scientific">Emiliania huxleyi (strain CCMP1516)</name>
    <dbReference type="NCBI Taxonomy" id="280463"/>
    <lineage>
        <taxon>Eukaryota</taxon>
        <taxon>Haptista</taxon>
        <taxon>Haptophyta</taxon>
        <taxon>Prymnesiophyceae</taxon>
        <taxon>Isochrysidales</taxon>
        <taxon>Noelaerhabdaceae</taxon>
        <taxon>Emiliania</taxon>
    </lineage>
</organism>
<proteinExistence type="predicted"/>
<evidence type="ECO:0000313" key="2">
    <source>
        <dbReference type="Proteomes" id="UP000013827"/>
    </source>
</evidence>
<dbReference type="GeneID" id="17278691"/>
<accession>A0A0D3KCD6</accession>
<dbReference type="HOGENOM" id="CLU_1520617_0_0_1"/>